<dbReference type="Proteomes" id="UP000193719">
    <property type="component" value="Unassembled WGS sequence"/>
</dbReference>
<feature type="region of interest" description="Disordered" evidence="2">
    <location>
        <begin position="501"/>
        <end position="539"/>
    </location>
</feature>
<protein>
    <submittedName>
        <fullName evidence="3">Uncharacterized protein</fullName>
    </submittedName>
</protein>
<proteinExistence type="predicted"/>
<name>A0A1Y1V0R1_9FUNG</name>
<reference evidence="3 4" key="2">
    <citation type="submission" date="2016-08" db="EMBL/GenBank/DDBJ databases">
        <title>Pervasive Adenine N6-methylation of Active Genes in Fungi.</title>
        <authorList>
            <consortium name="DOE Joint Genome Institute"/>
            <person name="Mondo S.J."/>
            <person name="Dannebaum R.O."/>
            <person name="Kuo R.C."/>
            <person name="Labutti K."/>
            <person name="Haridas S."/>
            <person name="Kuo A."/>
            <person name="Salamov A."/>
            <person name="Ahrendt S.R."/>
            <person name="Lipzen A."/>
            <person name="Sullivan W."/>
            <person name="Andreopoulos W.B."/>
            <person name="Clum A."/>
            <person name="Lindquist E."/>
            <person name="Daum C."/>
            <person name="Ramamoorthy G.K."/>
            <person name="Gryganskyi A."/>
            <person name="Culley D."/>
            <person name="Magnuson J.K."/>
            <person name="James T.Y."/>
            <person name="O'Malley M.A."/>
            <person name="Stajich J.E."/>
            <person name="Spatafora J.W."/>
            <person name="Visel A."/>
            <person name="Grigoriev I.V."/>
        </authorList>
    </citation>
    <scope>NUCLEOTIDE SEQUENCE [LARGE SCALE GENOMIC DNA]</scope>
    <source>
        <strain evidence="4">finn</strain>
    </source>
</reference>
<sequence>MAMFKSQCLKIFKNELYYYCNPRTVTLYLKECEDNKNNSDNPEILNLDNENLEEILMANRYVKPGVFDSILPTKNENLNSSSIKNNDNNNLSRKSLQSKASNYSASLQNNNDNNSNIINSKCSIKLSKNTTISDSFEDELCSNDNSYNSDEYDDEVDNINKDFYIFEYNIPRTFNELQIECLIRFFLKTYIQHINIIAYVFSHPQENIFVDYNKTVVPPVVFEELEHGIIAEEWPNWVQEQENKLIKKKKEEEEVSNKLERKKKEEEILKEKERIEEELAKQKLKEAQDNIINSLLSLLYKPSDKKISELPVIPYIKSDEENNESKMEQENIVDTDKDEKEKEDNDKENYTEDNIKSKKFNISNPKFRNSFLNLWKKQVIEREQKQKELLDNLNLELQQKNEKLELAISEQSLIKLENSRQELIKKIKEITKERDDNDDKNIRIVYNPEQVETIIQNSEILKDQYFTQLQKHIEEVITKNTQYVTERIDNINIELENMRCVKDDKNSQSNKKGSNKKDTKKTTTPPKKETTKKVKSKNK</sequence>
<keyword evidence="1" id="KW-0175">Coiled coil</keyword>
<evidence type="ECO:0000256" key="2">
    <source>
        <dbReference type="SAM" id="MobiDB-lite"/>
    </source>
</evidence>
<feature type="region of interest" description="Disordered" evidence="2">
    <location>
        <begin position="321"/>
        <end position="351"/>
    </location>
</feature>
<reference evidence="3 4" key="1">
    <citation type="submission" date="2016-08" db="EMBL/GenBank/DDBJ databases">
        <title>Genomes of anaerobic fungi encode conserved fungal cellulosomes for biomass hydrolysis.</title>
        <authorList>
            <consortium name="DOE Joint Genome Institute"/>
            <person name="Haitjema C.H."/>
            <person name="Gilmore S.P."/>
            <person name="Henske J.K."/>
            <person name="Solomon K.V."/>
            <person name="De Groot R."/>
            <person name="Kuo A."/>
            <person name="Mondo S.J."/>
            <person name="Salamov A.A."/>
            <person name="Labutti K."/>
            <person name="Zhao Z."/>
            <person name="Chiniquy J."/>
            <person name="Barry K."/>
            <person name="Brewer H.M."/>
            <person name="Purvine S.O."/>
            <person name="Wright A.T."/>
            <person name="Boxma B."/>
            <person name="Van Alen T."/>
            <person name="Hackstein J.H."/>
            <person name="Baker S.E."/>
            <person name="Grigoriev I.V."/>
            <person name="O'Malley M.A."/>
        </authorList>
    </citation>
    <scope>NUCLEOTIDE SEQUENCE [LARGE SCALE GENOMIC DNA]</scope>
    <source>
        <strain evidence="4">finn</strain>
    </source>
</reference>
<feature type="compositionally biased region" description="Basic and acidic residues" evidence="2">
    <location>
        <begin position="515"/>
        <end position="532"/>
    </location>
</feature>
<evidence type="ECO:0000256" key="1">
    <source>
        <dbReference type="SAM" id="Coils"/>
    </source>
</evidence>
<dbReference type="AlphaFoldDB" id="A0A1Y1V0R1"/>
<feature type="coiled-coil region" evidence="1">
    <location>
        <begin position="238"/>
        <end position="290"/>
    </location>
</feature>
<evidence type="ECO:0000313" key="3">
    <source>
        <dbReference type="EMBL" id="ORX44697.1"/>
    </source>
</evidence>
<gene>
    <name evidence="3" type="ORF">BCR36DRAFT_373172</name>
</gene>
<dbReference type="OrthoDB" id="2155806at2759"/>
<accession>A0A1Y1V0R1</accession>
<organism evidence="3 4">
    <name type="scientific">Piromyces finnis</name>
    <dbReference type="NCBI Taxonomy" id="1754191"/>
    <lineage>
        <taxon>Eukaryota</taxon>
        <taxon>Fungi</taxon>
        <taxon>Fungi incertae sedis</taxon>
        <taxon>Chytridiomycota</taxon>
        <taxon>Chytridiomycota incertae sedis</taxon>
        <taxon>Neocallimastigomycetes</taxon>
        <taxon>Neocallimastigales</taxon>
        <taxon>Neocallimastigaceae</taxon>
        <taxon>Piromyces</taxon>
    </lineage>
</organism>
<dbReference type="EMBL" id="MCFH01000044">
    <property type="protein sequence ID" value="ORX44697.1"/>
    <property type="molecule type" value="Genomic_DNA"/>
</dbReference>
<keyword evidence="4" id="KW-1185">Reference proteome</keyword>
<comment type="caution">
    <text evidence="3">The sequence shown here is derived from an EMBL/GenBank/DDBJ whole genome shotgun (WGS) entry which is preliminary data.</text>
</comment>
<evidence type="ECO:0000313" key="4">
    <source>
        <dbReference type="Proteomes" id="UP000193719"/>
    </source>
</evidence>